<keyword evidence="1" id="KW-0547">Nucleotide-binding</keyword>
<reference evidence="4 5" key="1">
    <citation type="submission" date="2015-08" db="EMBL/GenBank/DDBJ databases">
        <title>Draft Genome Sequence of Bacillus vietnamensis UCD-SED5.</title>
        <authorList>
            <person name="Lee R.D."/>
            <person name="Jospin G."/>
            <person name="Lang J.M."/>
            <person name="Coil D.A."/>
            <person name="Eisen J.A."/>
        </authorList>
    </citation>
    <scope>NUCLEOTIDE SEQUENCE [LARGE SCALE GENOMIC DNA]</scope>
    <source>
        <strain evidence="4 5">UCD-SED5</strain>
    </source>
</reference>
<dbReference type="AlphaFoldDB" id="A0A0P6W1W6"/>
<dbReference type="GO" id="GO:0006777">
    <property type="term" value="P:Mo-molybdopterin cofactor biosynthetic process"/>
    <property type="evidence" value="ECO:0007669"/>
    <property type="project" value="InterPro"/>
</dbReference>
<organism evidence="4 5">
    <name type="scientific">Rossellomorea vietnamensis</name>
    <dbReference type="NCBI Taxonomy" id="218284"/>
    <lineage>
        <taxon>Bacteria</taxon>
        <taxon>Bacillati</taxon>
        <taxon>Bacillota</taxon>
        <taxon>Bacilli</taxon>
        <taxon>Bacillales</taxon>
        <taxon>Bacillaceae</taxon>
        <taxon>Rossellomorea</taxon>
    </lineage>
</organism>
<dbReference type="Pfam" id="PF02597">
    <property type="entry name" value="ThiS"/>
    <property type="match status" value="1"/>
</dbReference>
<dbReference type="OrthoDB" id="9801945at2"/>
<dbReference type="NCBIfam" id="TIGR01682">
    <property type="entry name" value="moaD"/>
    <property type="match status" value="1"/>
</dbReference>
<evidence type="ECO:0000313" key="4">
    <source>
        <dbReference type="EMBL" id="KPL59161.1"/>
    </source>
</evidence>
<dbReference type="GO" id="GO:1990133">
    <property type="term" value="C:molybdopterin adenylyltransferase complex"/>
    <property type="evidence" value="ECO:0007669"/>
    <property type="project" value="TreeGrafter"/>
</dbReference>
<comment type="caution">
    <text evidence="4">The sequence shown here is derived from an EMBL/GenBank/DDBJ whole genome shotgun (WGS) entry which is preliminary data.</text>
</comment>
<dbReference type="InterPro" id="IPR044672">
    <property type="entry name" value="MOCS2A"/>
</dbReference>
<name>A0A0P6W1W6_9BACI</name>
<evidence type="ECO:0000313" key="5">
    <source>
        <dbReference type="Proteomes" id="UP000050398"/>
    </source>
</evidence>
<sequence>MIKVFLFAHLQESAGRQEVTVDQGELTVKELKERLMDDFHLPSLDGVMVAVNEQYSVEDEVISSGDVVALIPPVSGG</sequence>
<proteinExistence type="inferred from homology"/>
<evidence type="ECO:0000256" key="2">
    <source>
        <dbReference type="ARBA" id="ARBA00024200"/>
    </source>
</evidence>
<dbReference type="Proteomes" id="UP000050398">
    <property type="component" value="Unassembled WGS sequence"/>
</dbReference>
<dbReference type="EMBL" id="LIXZ01000009">
    <property type="protein sequence ID" value="KPL59161.1"/>
    <property type="molecule type" value="Genomic_DNA"/>
</dbReference>
<dbReference type="PANTHER" id="PTHR33359:SF1">
    <property type="entry name" value="MOLYBDOPTERIN SYNTHASE SULFUR CARRIER SUBUNIT"/>
    <property type="match status" value="1"/>
</dbReference>
<dbReference type="eggNOG" id="COG1977">
    <property type="taxonomic scope" value="Bacteria"/>
</dbReference>
<protein>
    <recommendedName>
        <fullName evidence="3">Molybdopterin synthase sulfur carrier subunit</fullName>
    </recommendedName>
</protein>
<comment type="similarity">
    <text evidence="2">Belongs to the MoaD family.</text>
</comment>
<dbReference type="RefSeq" id="WP_060672971.1">
    <property type="nucleotide sequence ID" value="NZ_LIXZ01000009.1"/>
</dbReference>
<dbReference type="InterPro" id="IPR016155">
    <property type="entry name" value="Mopterin_synth/thiamin_S_b"/>
</dbReference>
<dbReference type="UniPathway" id="UPA00344"/>
<gene>
    <name evidence="4" type="ORF">AM506_13300</name>
</gene>
<evidence type="ECO:0000256" key="1">
    <source>
        <dbReference type="ARBA" id="ARBA00022741"/>
    </source>
</evidence>
<evidence type="ECO:0000256" key="3">
    <source>
        <dbReference type="ARBA" id="ARBA00024247"/>
    </source>
</evidence>
<dbReference type="PANTHER" id="PTHR33359">
    <property type="entry name" value="MOLYBDOPTERIN SYNTHASE SULFUR CARRIER SUBUNIT"/>
    <property type="match status" value="1"/>
</dbReference>
<dbReference type="SUPFAM" id="SSF54285">
    <property type="entry name" value="MoaD/ThiS"/>
    <property type="match status" value="1"/>
</dbReference>
<dbReference type="InterPro" id="IPR012675">
    <property type="entry name" value="Beta-grasp_dom_sf"/>
</dbReference>
<dbReference type="GO" id="GO:0000166">
    <property type="term" value="F:nucleotide binding"/>
    <property type="evidence" value="ECO:0007669"/>
    <property type="project" value="UniProtKB-KW"/>
</dbReference>
<dbReference type="Gene3D" id="3.10.20.30">
    <property type="match status" value="1"/>
</dbReference>
<dbReference type="CDD" id="cd00754">
    <property type="entry name" value="Ubl_MoaD"/>
    <property type="match status" value="1"/>
</dbReference>
<dbReference type="PATRIC" id="fig|218284.4.peg.4394"/>
<accession>A0A0P6W1W6</accession>
<dbReference type="InterPro" id="IPR003749">
    <property type="entry name" value="ThiS/MoaD-like"/>
</dbReference>